<keyword evidence="1" id="KW-0812">Transmembrane</keyword>
<name>A0A8S9QFJ4_BRACR</name>
<gene>
    <name evidence="2" type="ORF">F2Q69_00025493</name>
</gene>
<dbReference type="EMBL" id="QGKX02001290">
    <property type="protein sequence ID" value="KAF3541419.1"/>
    <property type="molecule type" value="Genomic_DNA"/>
</dbReference>
<dbReference type="AlphaFoldDB" id="A0A8S9QFJ4"/>
<evidence type="ECO:0000313" key="2">
    <source>
        <dbReference type="EMBL" id="KAF3541419.1"/>
    </source>
</evidence>
<comment type="caution">
    <text evidence="2">The sequence shown here is derived from an EMBL/GenBank/DDBJ whole genome shotgun (WGS) entry which is preliminary data.</text>
</comment>
<dbReference type="Proteomes" id="UP000712600">
    <property type="component" value="Unassembled WGS sequence"/>
</dbReference>
<evidence type="ECO:0000313" key="3">
    <source>
        <dbReference type="Proteomes" id="UP000712600"/>
    </source>
</evidence>
<keyword evidence="1" id="KW-1133">Transmembrane helix</keyword>
<proteinExistence type="predicted"/>
<feature type="transmembrane region" description="Helical" evidence="1">
    <location>
        <begin position="64"/>
        <end position="84"/>
    </location>
</feature>
<organism evidence="2 3">
    <name type="scientific">Brassica cretica</name>
    <name type="common">Mustard</name>
    <dbReference type="NCBI Taxonomy" id="69181"/>
    <lineage>
        <taxon>Eukaryota</taxon>
        <taxon>Viridiplantae</taxon>
        <taxon>Streptophyta</taxon>
        <taxon>Embryophyta</taxon>
        <taxon>Tracheophyta</taxon>
        <taxon>Spermatophyta</taxon>
        <taxon>Magnoliopsida</taxon>
        <taxon>eudicotyledons</taxon>
        <taxon>Gunneridae</taxon>
        <taxon>Pentapetalae</taxon>
        <taxon>rosids</taxon>
        <taxon>malvids</taxon>
        <taxon>Brassicales</taxon>
        <taxon>Brassicaceae</taxon>
        <taxon>Brassiceae</taxon>
        <taxon>Brassica</taxon>
    </lineage>
</organism>
<sequence length="125" mass="14138">MIRSEHSGRRVWFGSSPFRSGSFGSKSLGSDRAGAIVLSCRRRPHFLYRFQAHLNGMESRGTTLSGGAIVLLLCFMLGPVFYWFKLVRCYTSTIASNVSFGYSFEQVGFEDEMPWNWSTKTSMLV</sequence>
<accession>A0A8S9QFJ4</accession>
<reference evidence="2" key="1">
    <citation type="submission" date="2019-12" db="EMBL/GenBank/DDBJ databases">
        <title>Genome sequencing and annotation of Brassica cretica.</title>
        <authorList>
            <person name="Studholme D.J."/>
            <person name="Sarris P."/>
        </authorList>
    </citation>
    <scope>NUCLEOTIDE SEQUENCE</scope>
    <source>
        <strain evidence="2">PFS-109/04</strain>
        <tissue evidence="2">Leaf</tissue>
    </source>
</reference>
<evidence type="ECO:0000256" key="1">
    <source>
        <dbReference type="SAM" id="Phobius"/>
    </source>
</evidence>
<protein>
    <submittedName>
        <fullName evidence="2">Uncharacterized protein</fullName>
    </submittedName>
</protein>
<keyword evidence="1" id="KW-0472">Membrane</keyword>